<dbReference type="PRINTS" id="PR01573">
    <property type="entry name" value="SUPERTUBBY"/>
</dbReference>
<gene>
    <name evidence="3" type="primary">Tulp3</name>
    <name evidence="3" type="ORF">TNCT_305001</name>
</gene>
<evidence type="ECO:0000256" key="1">
    <source>
        <dbReference type="ARBA" id="ARBA00007129"/>
    </source>
</evidence>
<keyword evidence="4" id="KW-1185">Reference proteome</keyword>
<dbReference type="InterPro" id="IPR000007">
    <property type="entry name" value="Tubby_C"/>
</dbReference>
<organism evidence="3 4">
    <name type="scientific">Trichonephila clavata</name>
    <name type="common">Joro spider</name>
    <name type="synonym">Nephila clavata</name>
    <dbReference type="NCBI Taxonomy" id="2740835"/>
    <lineage>
        <taxon>Eukaryota</taxon>
        <taxon>Metazoa</taxon>
        <taxon>Ecdysozoa</taxon>
        <taxon>Arthropoda</taxon>
        <taxon>Chelicerata</taxon>
        <taxon>Arachnida</taxon>
        <taxon>Araneae</taxon>
        <taxon>Araneomorphae</taxon>
        <taxon>Entelegynae</taxon>
        <taxon>Araneoidea</taxon>
        <taxon>Nephilidae</taxon>
        <taxon>Trichonephila</taxon>
    </lineage>
</organism>
<sequence length="196" mass="22348">MVLLRVDLEKEVSIGMAKFKSNLLLVCKWSNLLGTIFTVYDSGSNPKNKRMKSEKDSRCEIALISYETNVFGFNGPRKMSVILPALSNENKRIEIREDGLLEKLKNKKLDNLLELQNKKPQWNDESQSYVLNFHGRVNVASVKNFQIVHINDPDYIVMQFGRVSDELFSLDYSFPMSAMQAFAIALSSLDSKLACE</sequence>
<dbReference type="EMBL" id="BMAO01003301">
    <property type="protein sequence ID" value="GFQ86982.1"/>
    <property type="molecule type" value="Genomic_DNA"/>
</dbReference>
<dbReference type="OrthoDB" id="8775810at2759"/>
<dbReference type="InterPro" id="IPR025659">
    <property type="entry name" value="Tubby-like_C"/>
</dbReference>
<dbReference type="GO" id="GO:0005929">
    <property type="term" value="C:cilium"/>
    <property type="evidence" value="ECO:0007669"/>
    <property type="project" value="TreeGrafter"/>
</dbReference>
<dbReference type="PANTHER" id="PTHR16517">
    <property type="entry name" value="TUBBY-RELATED"/>
    <property type="match status" value="1"/>
</dbReference>
<comment type="similarity">
    <text evidence="1">Belongs to the TUB family.</text>
</comment>
<dbReference type="GO" id="GO:0061512">
    <property type="term" value="P:protein localization to cilium"/>
    <property type="evidence" value="ECO:0007669"/>
    <property type="project" value="TreeGrafter"/>
</dbReference>
<name>A0A8X6FRT5_TRICU</name>
<accession>A0A8X6FRT5</accession>
<dbReference type="PANTHER" id="PTHR16517:SF7">
    <property type="entry name" value="PROTEIN KING TUBBY"/>
    <property type="match status" value="1"/>
</dbReference>
<dbReference type="Proteomes" id="UP000887116">
    <property type="component" value="Unassembled WGS sequence"/>
</dbReference>
<protein>
    <submittedName>
        <fullName evidence="3">Tubby-related protein 3</fullName>
    </submittedName>
</protein>
<dbReference type="AlphaFoldDB" id="A0A8X6FRT5"/>
<dbReference type="Gene3D" id="3.20.90.10">
    <property type="entry name" value="Tubby Protein, Chain A"/>
    <property type="match status" value="1"/>
</dbReference>
<evidence type="ECO:0000259" key="2">
    <source>
        <dbReference type="Pfam" id="PF01167"/>
    </source>
</evidence>
<reference evidence="3" key="1">
    <citation type="submission" date="2020-07" db="EMBL/GenBank/DDBJ databases">
        <title>Multicomponent nature underlies the extraordinary mechanical properties of spider dragline silk.</title>
        <authorList>
            <person name="Kono N."/>
            <person name="Nakamura H."/>
            <person name="Mori M."/>
            <person name="Yoshida Y."/>
            <person name="Ohtoshi R."/>
            <person name="Malay A.D."/>
            <person name="Moran D.A.P."/>
            <person name="Tomita M."/>
            <person name="Numata K."/>
            <person name="Arakawa K."/>
        </authorList>
    </citation>
    <scope>NUCLEOTIDE SEQUENCE</scope>
</reference>
<evidence type="ECO:0000313" key="3">
    <source>
        <dbReference type="EMBL" id="GFQ86982.1"/>
    </source>
</evidence>
<dbReference type="Pfam" id="PF01167">
    <property type="entry name" value="Tub"/>
    <property type="match status" value="1"/>
</dbReference>
<dbReference type="SUPFAM" id="SSF54518">
    <property type="entry name" value="Tubby C-terminal domain-like"/>
    <property type="match status" value="1"/>
</dbReference>
<feature type="domain" description="Tubby C-terminal" evidence="2">
    <location>
        <begin position="30"/>
        <end position="191"/>
    </location>
</feature>
<comment type="caution">
    <text evidence="3">The sequence shown here is derived from an EMBL/GenBank/DDBJ whole genome shotgun (WGS) entry which is preliminary data.</text>
</comment>
<proteinExistence type="inferred from homology"/>
<evidence type="ECO:0000313" key="4">
    <source>
        <dbReference type="Proteomes" id="UP000887116"/>
    </source>
</evidence>